<keyword evidence="2" id="KW-0808">Transferase</keyword>
<dbReference type="OrthoDB" id="444499at2759"/>
<evidence type="ECO:0000313" key="2">
    <source>
        <dbReference type="EMBL" id="CAL4775845.1"/>
    </source>
</evidence>
<comment type="caution">
    <text evidence="1">The sequence shown here is derived from an EMBL/GenBank/DDBJ whole genome shotgun (WGS) entry which is preliminary data.</text>
</comment>
<accession>A0A9P1FU48</accession>
<keyword evidence="3" id="KW-1185">Reference proteome</keyword>
<organism evidence="1">
    <name type="scientific">Cladocopium goreaui</name>
    <dbReference type="NCBI Taxonomy" id="2562237"/>
    <lineage>
        <taxon>Eukaryota</taxon>
        <taxon>Sar</taxon>
        <taxon>Alveolata</taxon>
        <taxon>Dinophyceae</taxon>
        <taxon>Suessiales</taxon>
        <taxon>Symbiodiniaceae</taxon>
        <taxon>Cladocopium</taxon>
    </lineage>
</organism>
<reference evidence="2 3" key="2">
    <citation type="submission" date="2024-05" db="EMBL/GenBank/DDBJ databases">
        <authorList>
            <person name="Chen Y."/>
            <person name="Shah S."/>
            <person name="Dougan E. K."/>
            <person name="Thang M."/>
            <person name="Chan C."/>
        </authorList>
    </citation>
    <scope>NUCLEOTIDE SEQUENCE [LARGE SCALE GENOMIC DNA]</scope>
</reference>
<dbReference type="EMBL" id="CAMXCT030001276">
    <property type="protein sequence ID" value="CAL4775845.1"/>
    <property type="molecule type" value="Genomic_DNA"/>
</dbReference>
<sequence>MPWRMKTLTQYKAMQTETGDSFEDSCPGDSGCRSEQCQQFEPSFGGTLFGGEAEHSDTDYGFEHVGETVLQGHNGLDFSGGTSEPTNFVVTGSSTSFEFLRSAVSASEESNRVRSERSADASNLGAAQVPRGPVLDNGNFSQMLHDAFIRTAEPMSVVMPWERGVAKTIFSRGRNTLGIQKQQLRSWVQTADSLSEDTVASEPKMVEAPGMALSGALFERALSVVSDQNFLEKRQEALDVAIDKWFSIIRINLLGSEVGQTIIGHGGNIQEQKLGAYETIEAISGVRSRTTAISRANALLKFFRWRADFTEDDGKPVTEQAAWNYVARLRSDGAAPTRASSFLAACGYALHVFGFKDFYSVYNSRRVRGLAEIMHSGKSPLKQAKVLSVAQVVALHSLMENRAANFIDRALAAYALLALYGRCRHSDLASVDCVMLDFDEKGGFIEISTRLHKTAKSASQKSQLLPMVIPAIGITGQVWVQEAIDCGLSLEGEIQGPLFRPPMAAGGGLCKRGLTSSEVTKFLRLLFESNETNIDGPRVGYFAEESRPQPEIEASEVVKVEEDSPSQEVSIGIFAAVQDGVAPGLSAKRLLFESQTMVLAALQDSVNTPDSTSIKKALLEEGVQPKRDDAGVLALDTKLLSALESYRVSFSLLPLLAKKESAQSCQEHQQTEAGLRDKDRRRVSAANKLYEFLAEIIKEQKTVMEQAWGIPFMPEEFIQEAVNRGHPKLISTLVPPVLMEAVFHNFHNGDLSQLPRLRAEWFSKWTARANELKAEELQWKASMPDHIANILKPKRLLLWKEILLDIGYPDADVVSELSNGTELVGEVPSYGIFEKTFKPAETTVEFLGVWENFA</sequence>
<dbReference type="EMBL" id="CAMXCT020001276">
    <property type="protein sequence ID" value="CAL1141908.1"/>
    <property type="molecule type" value="Genomic_DNA"/>
</dbReference>
<dbReference type="Proteomes" id="UP001152797">
    <property type="component" value="Unassembled WGS sequence"/>
</dbReference>
<dbReference type="AlphaFoldDB" id="A0A9P1FU48"/>
<proteinExistence type="predicted"/>
<reference evidence="1" key="1">
    <citation type="submission" date="2022-10" db="EMBL/GenBank/DDBJ databases">
        <authorList>
            <person name="Chen Y."/>
            <person name="Dougan E. K."/>
            <person name="Chan C."/>
            <person name="Rhodes N."/>
            <person name="Thang M."/>
        </authorList>
    </citation>
    <scope>NUCLEOTIDE SEQUENCE</scope>
</reference>
<keyword evidence="2" id="KW-0489">Methyltransferase</keyword>
<gene>
    <name evidence="1" type="ORF">C1SCF055_LOCUS15690</name>
</gene>
<evidence type="ECO:0000313" key="1">
    <source>
        <dbReference type="EMBL" id="CAI3988533.1"/>
    </source>
</evidence>
<evidence type="ECO:0000313" key="3">
    <source>
        <dbReference type="Proteomes" id="UP001152797"/>
    </source>
</evidence>
<protein>
    <submittedName>
        <fullName evidence="2">Protein-lysine methyltransferase METTL21B</fullName>
    </submittedName>
</protein>
<dbReference type="EMBL" id="CAMXCT010001276">
    <property type="protein sequence ID" value="CAI3988533.1"/>
    <property type="molecule type" value="Genomic_DNA"/>
</dbReference>
<dbReference type="GO" id="GO:0032259">
    <property type="term" value="P:methylation"/>
    <property type="evidence" value="ECO:0007669"/>
    <property type="project" value="UniProtKB-KW"/>
</dbReference>
<name>A0A9P1FU48_9DINO</name>
<dbReference type="GO" id="GO:0008168">
    <property type="term" value="F:methyltransferase activity"/>
    <property type="evidence" value="ECO:0007669"/>
    <property type="project" value="UniProtKB-KW"/>
</dbReference>